<dbReference type="PROSITE" id="PS50110">
    <property type="entry name" value="RESPONSE_REGULATORY"/>
    <property type="match status" value="1"/>
</dbReference>
<dbReference type="InterPro" id="IPR001789">
    <property type="entry name" value="Sig_transdc_resp-reg_receiver"/>
</dbReference>
<feature type="modified residue" description="4-aspartylphosphate" evidence="6">
    <location>
        <position position="54"/>
    </location>
</feature>
<reference evidence="8" key="1">
    <citation type="submission" date="2021-04" db="EMBL/GenBank/DDBJ databases">
        <title>Sinoanaerobacter chloroacetimidivorans sp. nov., an obligate anaerobic bacterium isolated from anaerobic sludge.</title>
        <authorList>
            <person name="Bao Y."/>
        </authorList>
    </citation>
    <scope>NUCLEOTIDE SEQUENCE</scope>
    <source>
        <strain evidence="8">BAD-6</strain>
    </source>
</reference>
<dbReference type="GO" id="GO:0000156">
    <property type="term" value="F:phosphorelay response regulator activity"/>
    <property type="evidence" value="ECO:0007669"/>
    <property type="project" value="TreeGrafter"/>
</dbReference>
<dbReference type="InterPro" id="IPR016032">
    <property type="entry name" value="Sig_transdc_resp-reg_C-effctor"/>
</dbReference>
<proteinExistence type="predicted"/>
<comment type="function">
    <text evidence="5">May play the central regulatory role in sporulation. It may be an element of the effector pathway responsible for the activation of sporulation genes in response to nutritional stress. Spo0A may act in concert with spo0H (a sigma factor) to control the expression of some genes that are critical to the sporulation process.</text>
</comment>
<dbReference type="Gene3D" id="1.10.10.10">
    <property type="entry name" value="Winged helix-like DNA-binding domain superfamily/Winged helix DNA-binding domain"/>
    <property type="match status" value="1"/>
</dbReference>
<evidence type="ECO:0000256" key="1">
    <source>
        <dbReference type="ARBA" id="ARBA00018672"/>
    </source>
</evidence>
<dbReference type="GO" id="GO:0032993">
    <property type="term" value="C:protein-DNA complex"/>
    <property type="evidence" value="ECO:0007669"/>
    <property type="project" value="TreeGrafter"/>
</dbReference>
<dbReference type="InterPro" id="IPR039420">
    <property type="entry name" value="WalR-like"/>
</dbReference>
<dbReference type="Proteomes" id="UP000675664">
    <property type="component" value="Unassembled WGS sequence"/>
</dbReference>
<dbReference type="EMBL" id="JAGSND010000017">
    <property type="protein sequence ID" value="MBR0599801.1"/>
    <property type="molecule type" value="Genomic_DNA"/>
</dbReference>
<dbReference type="InterPro" id="IPR036388">
    <property type="entry name" value="WH-like_DNA-bd_sf"/>
</dbReference>
<dbReference type="PANTHER" id="PTHR48111">
    <property type="entry name" value="REGULATOR OF RPOS"/>
    <property type="match status" value="1"/>
</dbReference>
<dbReference type="Gene3D" id="3.40.50.2300">
    <property type="match status" value="1"/>
</dbReference>
<evidence type="ECO:0000313" key="9">
    <source>
        <dbReference type="Proteomes" id="UP000675664"/>
    </source>
</evidence>
<evidence type="ECO:0000256" key="3">
    <source>
        <dbReference type="ARBA" id="ARBA00023125"/>
    </source>
</evidence>
<accession>A0A8J8B3H9</accession>
<name>A0A8J8B3H9_9FIRM</name>
<dbReference type="SUPFAM" id="SSF46894">
    <property type="entry name" value="C-terminal effector domain of the bipartite response regulators"/>
    <property type="match status" value="1"/>
</dbReference>
<evidence type="ECO:0000313" key="8">
    <source>
        <dbReference type="EMBL" id="MBR0599801.1"/>
    </source>
</evidence>
<dbReference type="SUPFAM" id="SSF52172">
    <property type="entry name" value="CheY-like"/>
    <property type="match status" value="1"/>
</dbReference>
<keyword evidence="6" id="KW-0597">Phosphoprotein</keyword>
<dbReference type="InterPro" id="IPR011006">
    <property type="entry name" value="CheY-like_superfamily"/>
</dbReference>
<organism evidence="8 9">
    <name type="scientific">Sinanaerobacter chloroacetimidivorans</name>
    <dbReference type="NCBI Taxonomy" id="2818044"/>
    <lineage>
        <taxon>Bacteria</taxon>
        <taxon>Bacillati</taxon>
        <taxon>Bacillota</taxon>
        <taxon>Clostridia</taxon>
        <taxon>Peptostreptococcales</taxon>
        <taxon>Anaerovoracaceae</taxon>
        <taxon>Sinanaerobacter</taxon>
    </lineage>
</organism>
<dbReference type="GO" id="GO:0005829">
    <property type="term" value="C:cytosol"/>
    <property type="evidence" value="ECO:0007669"/>
    <property type="project" value="TreeGrafter"/>
</dbReference>
<evidence type="ECO:0000256" key="6">
    <source>
        <dbReference type="PROSITE-ProRule" id="PRU00169"/>
    </source>
</evidence>
<keyword evidence="9" id="KW-1185">Reference proteome</keyword>
<gene>
    <name evidence="8" type="ORF">KCX82_18105</name>
</gene>
<dbReference type="Pfam" id="PF00072">
    <property type="entry name" value="Response_reg"/>
    <property type="match status" value="1"/>
</dbReference>
<comment type="caution">
    <text evidence="8">The sequence shown here is derived from an EMBL/GenBank/DDBJ whole genome shotgun (WGS) entry which is preliminary data.</text>
</comment>
<protein>
    <recommendedName>
        <fullName evidence="1">Stage 0 sporulation protein A homolog</fullName>
    </recommendedName>
</protein>
<dbReference type="RefSeq" id="WP_227019934.1">
    <property type="nucleotide sequence ID" value="NZ_JAGSND010000017.1"/>
</dbReference>
<evidence type="ECO:0000256" key="4">
    <source>
        <dbReference type="ARBA" id="ARBA00023163"/>
    </source>
</evidence>
<feature type="domain" description="Response regulatory" evidence="7">
    <location>
        <begin position="3"/>
        <end position="117"/>
    </location>
</feature>
<dbReference type="AlphaFoldDB" id="A0A8J8B3H9"/>
<evidence type="ECO:0000259" key="7">
    <source>
        <dbReference type="PROSITE" id="PS50110"/>
    </source>
</evidence>
<sequence>MLKIAVVDDEKHALERFETVAGEMESISICGLFDDHEEFLSYVKKEQMDIVFLDIEMPGTNGMELAEELLNWKPELGIVFVTAYNQYAVEAFELNAVDYILKPITKARLEKTLSRIVIRKPLQETTVKKAFIQCFKRFECRIDGEVCSLQNNSKVKELLAFLVDRGGASATWEQITECLWQDADYEKAHNNLYITTYRLRKWLTEIGLSHIFECKRNNYRVIPSAFDCDLYEMQQAEKIRNLERLNSFYTGEYLEEEGYEWAYPKQAEWARKMQKYGIL</sequence>
<reference evidence="8" key="2">
    <citation type="submission" date="2021-04" db="EMBL/GenBank/DDBJ databases">
        <authorList>
            <person name="Liu J."/>
        </authorList>
    </citation>
    <scope>NUCLEOTIDE SEQUENCE</scope>
    <source>
        <strain evidence="8">BAD-6</strain>
    </source>
</reference>
<evidence type="ECO:0000256" key="5">
    <source>
        <dbReference type="ARBA" id="ARBA00024867"/>
    </source>
</evidence>
<dbReference type="PANTHER" id="PTHR48111:SF69">
    <property type="entry name" value="RESPONSE REGULATOR RECEIVER"/>
    <property type="match status" value="1"/>
</dbReference>
<keyword evidence="4" id="KW-0804">Transcription</keyword>
<dbReference type="SMART" id="SM00448">
    <property type="entry name" value="REC"/>
    <property type="match status" value="1"/>
</dbReference>
<keyword evidence="2" id="KW-0805">Transcription regulation</keyword>
<dbReference type="GO" id="GO:0000976">
    <property type="term" value="F:transcription cis-regulatory region binding"/>
    <property type="evidence" value="ECO:0007669"/>
    <property type="project" value="TreeGrafter"/>
</dbReference>
<keyword evidence="3" id="KW-0238">DNA-binding</keyword>
<dbReference type="GO" id="GO:0006355">
    <property type="term" value="P:regulation of DNA-templated transcription"/>
    <property type="evidence" value="ECO:0007669"/>
    <property type="project" value="InterPro"/>
</dbReference>
<evidence type="ECO:0000256" key="2">
    <source>
        <dbReference type="ARBA" id="ARBA00023015"/>
    </source>
</evidence>